<protein>
    <recommendedName>
        <fullName evidence="5">Quinate/shikimate 5-dehydrogenase/glutamyl-tRNA reductase domain-containing protein</fullName>
    </recommendedName>
</protein>
<evidence type="ECO:0000313" key="4">
    <source>
        <dbReference type="Proteomes" id="UP000799539"/>
    </source>
</evidence>
<proteinExistence type="inferred from homology"/>
<dbReference type="PANTHER" id="PTHR13812:SF19">
    <property type="entry name" value="KETIMINE REDUCTASE MU-CRYSTALLIN"/>
    <property type="match status" value="1"/>
</dbReference>
<dbReference type="Proteomes" id="UP000799539">
    <property type="component" value="Unassembled WGS sequence"/>
</dbReference>
<dbReference type="InterPro" id="IPR036291">
    <property type="entry name" value="NAD(P)-bd_dom_sf"/>
</dbReference>
<evidence type="ECO:0000256" key="1">
    <source>
        <dbReference type="ARBA" id="ARBA00008903"/>
    </source>
</evidence>
<dbReference type="SUPFAM" id="SSF51735">
    <property type="entry name" value="NAD(P)-binding Rossmann-fold domains"/>
    <property type="match status" value="1"/>
</dbReference>
<dbReference type="PANTHER" id="PTHR13812">
    <property type="entry name" value="KETIMINE REDUCTASE MU-CRYSTALLIN"/>
    <property type="match status" value="1"/>
</dbReference>
<gene>
    <name evidence="3" type="ORF">CERZMDRAFT_89788</name>
</gene>
<dbReference type="Pfam" id="PF02423">
    <property type="entry name" value="OCD_Mu_crystall"/>
    <property type="match status" value="1"/>
</dbReference>
<sequence>MLILSDSATHTLLIDLSKQDLLHFQQKLQTSHTNFSTTSEKDFQPPPGITARPNGQKTLFRPFTSPSSVGCKIIVDPAPDPDTGRKDVLHGVLIVCDENGLPKGLINAEEVTSFRTALCSLIPWMWRRTTRKIVVFGAGKVALWTVRLCLALRGEEVLSVVVVNRRKARAEDLVRMVRGENERRWKSGVEMRAMESGEDQEEVKKVLGEADVVFCTVPSDAVLFDEKDVRREEGQTKPYISAIGSWRPNMIELDPELLKRVVGERMYNPITQNDAGFILVDDRKSVSEHTGELLQSKLSEAQMIEVGEMLEVRDNIGQSEQSVKLNAHLEEGFLVYKSVGVSVTDLASGEAILELANKHGGLGTVITDF</sequence>
<keyword evidence="4" id="KW-1185">Reference proteome</keyword>
<name>A0A6A6FVE9_9PEZI</name>
<feature type="region of interest" description="Disordered" evidence="2">
    <location>
        <begin position="33"/>
        <end position="54"/>
    </location>
</feature>
<dbReference type="Gene3D" id="3.40.50.720">
    <property type="entry name" value="NAD(P)-binding Rossmann-like Domain"/>
    <property type="match status" value="1"/>
</dbReference>
<dbReference type="OrthoDB" id="41492at2759"/>
<accession>A0A6A6FVE9</accession>
<evidence type="ECO:0008006" key="5">
    <source>
        <dbReference type="Google" id="ProtNLM"/>
    </source>
</evidence>
<dbReference type="EMBL" id="ML992663">
    <property type="protein sequence ID" value="KAF2217208.1"/>
    <property type="molecule type" value="Genomic_DNA"/>
</dbReference>
<dbReference type="InterPro" id="IPR023401">
    <property type="entry name" value="ODC_N"/>
</dbReference>
<dbReference type="Gene3D" id="3.30.1780.10">
    <property type="entry name" value="ornithine cyclodeaminase, domain 1"/>
    <property type="match status" value="1"/>
</dbReference>
<evidence type="ECO:0000256" key="2">
    <source>
        <dbReference type="SAM" id="MobiDB-lite"/>
    </source>
</evidence>
<dbReference type="InterPro" id="IPR003462">
    <property type="entry name" value="ODC_Mu_crystall"/>
</dbReference>
<dbReference type="GO" id="GO:0005737">
    <property type="term" value="C:cytoplasm"/>
    <property type="evidence" value="ECO:0007669"/>
    <property type="project" value="TreeGrafter"/>
</dbReference>
<organism evidence="3 4">
    <name type="scientific">Cercospora zeae-maydis SCOH1-5</name>
    <dbReference type="NCBI Taxonomy" id="717836"/>
    <lineage>
        <taxon>Eukaryota</taxon>
        <taxon>Fungi</taxon>
        <taxon>Dikarya</taxon>
        <taxon>Ascomycota</taxon>
        <taxon>Pezizomycotina</taxon>
        <taxon>Dothideomycetes</taxon>
        <taxon>Dothideomycetidae</taxon>
        <taxon>Mycosphaerellales</taxon>
        <taxon>Mycosphaerellaceae</taxon>
        <taxon>Cercospora</taxon>
    </lineage>
</organism>
<comment type="similarity">
    <text evidence="1">Belongs to the ornithine cyclodeaminase/mu-crystallin family.</text>
</comment>
<evidence type="ECO:0000313" key="3">
    <source>
        <dbReference type="EMBL" id="KAF2217208.1"/>
    </source>
</evidence>
<dbReference type="AlphaFoldDB" id="A0A6A6FVE9"/>
<reference evidence="3" key="1">
    <citation type="journal article" date="2020" name="Stud. Mycol.">
        <title>101 Dothideomycetes genomes: a test case for predicting lifestyles and emergence of pathogens.</title>
        <authorList>
            <person name="Haridas S."/>
            <person name="Albert R."/>
            <person name="Binder M."/>
            <person name="Bloem J."/>
            <person name="Labutti K."/>
            <person name="Salamov A."/>
            <person name="Andreopoulos B."/>
            <person name="Baker S."/>
            <person name="Barry K."/>
            <person name="Bills G."/>
            <person name="Bluhm B."/>
            <person name="Cannon C."/>
            <person name="Castanera R."/>
            <person name="Culley D."/>
            <person name="Daum C."/>
            <person name="Ezra D."/>
            <person name="Gonzalez J."/>
            <person name="Henrissat B."/>
            <person name="Kuo A."/>
            <person name="Liang C."/>
            <person name="Lipzen A."/>
            <person name="Lutzoni F."/>
            <person name="Magnuson J."/>
            <person name="Mondo S."/>
            <person name="Nolan M."/>
            <person name="Ohm R."/>
            <person name="Pangilinan J."/>
            <person name="Park H.-J."/>
            <person name="Ramirez L."/>
            <person name="Alfaro M."/>
            <person name="Sun H."/>
            <person name="Tritt A."/>
            <person name="Yoshinaga Y."/>
            <person name="Zwiers L.-H."/>
            <person name="Turgeon B."/>
            <person name="Goodwin S."/>
            <person name="Spatafora J."/>
            <person name="Crous P."/>
            <person name="Grigoriev I."/>
        </authorList>
    </citation>
    <scope>NUCLEOTIDE SEQUENCE</scope>
    <source>
        <strain evidence="3">SCOH1-5</strain>
    </source>
</reference>